<reference evidence="1 2" key="1">
    <citation type="journal article" date="2024" name="Ann. Entomol. Soc. Am.">
        <title>Genomic analyses of the southern and eastern yellowjacket wasps (Hymenoptera: Vespidae) reveal evolutionary signatures of social life.</title>
        <authorList>
            <person name="Catto M.A."/>
            <person name="Caine P.B."/>
            <person name="Orr S.E."/>
            <person name="Hunt B.G."/>
            <person name="Goodisman M.A.D."/>
        </authorList>
    </citation>
    <scope>NUCLEOTIDE SEQUENCE [LARGE SCALE GENOMIC DNA]</scope>
    <source>
        <strain evidence="1">233</strain>
        <tissue evidence="1">Head and thorax</tissue>
    </source>
</reference>
<accession>A0ABD2BAF1</accession>
<protein>
    <submittedName>
        <fullName evidence="1">Protein lethal(2)essential for life-like</fullName>
    </submittedName>
</protein>
<organism evidence="1 2">
    <name type="scientific">Vespula squamosa</name>
    <name type="common">Southern yellow jacket</name>
    <name type="synonym">Wasp</name>
    <dbReference type="NCBI Taxonomy" id="30214"/>
    <lineage>
        <taxon>Eukaryota</taxon>
        <taxon>Metazoa</taxon>
        <taxon>Ecdysozoa</taxon>
        <taxon>Arthropoda</taxon>
        <taxon>Hexapoda</taxon>
        <taxon>Insecta</taxon>
        <taxon>Pterygota</taxon>
        <taxon>Neoptera</taxon>
        <taxon>Endopterygota</taxon>
        <taxon>Hymenoptera</taxon>
        <taxon>Apocrita</taxon>
        <taxon>Aculeata</taxon>
        <taxon>Vespoidea</taxon>
        <taxon>Vespidae</taxon>
        <taxon>Vespinae</taxon>
        <taxon>Vespula</taxon>
    </lineage>
</organism>
<dbReference type="AlphaFoldDB" id="A0ABD2BAF1"/>
<proteinExistence type="predicted"/>
<comment type="caution">
    <text evidence="1">The sequence shown here is derived from an EMBL/GenBank/DDBJ whole genome shotgun (WGS) entry which is preliminary data.</text>
</comment>
<evidence type="ECO:0000313" key="1">
    <source>
        <dbReference type="EMBL" id="KAL2729528.1"/>
    </source>
</evidence>
<dbReference type="EMBL" id="JAUDFV010000130">
    <property type="protein sequence ID" value="KAL2729528.1"/>
    <property type="molecule type" value="Genomic_DNA"/>
</dbReference>
<name>A0ABD2BAF1_VESSQ</name>
<evidence type="ECO:0000313" key="2">
    <source>
        <dbReference type="Proteomes" id="UP001607302"/>
    </source>
</evidence>
<keyword evidence="2" id="KW-1185">Reference proteome</keyword>
<sequence length="134" mass="16003">MDLKRLKRRRQKQNRLFDLLNNRQKKLCLCFQYCFQGSFQRVGEFELPNRYLLQHYHLYDRSVTNKISDTSIIEADKNKFQITLNVQQFVSDEVNVKMVEKNVMLYFILSSDGVLTIVTSKKISELKEKDQNCI</sequence>
<dbReference type="Proteomes" id="UP001607302">
    <property type="component" value="Unassembled WGS sequence"/>
</dbReference>
<gene>
    <name evidence="1" type="ORF">V1478_005818</name>
</gene>